<evidence type="ECO:0008006" key="3">
    <source>
        <dbReference type="Google" id="ProtNLM"/>
    </source>
</evidence>
<sequence>MFQRTFLVSALLLAGCGGTSDILQVQILPSEYIAGAVKSPLATPVVDEVVRLNPRNVHISMCRSTPNAKVMQFNLELQARHDAKITGGFYENCPET</sequence>
<name>A0A7X0PC13_9BURK</name>
<organism evidence="1 2">
    <name type="scientific">Acidovorax soli</name>
    <dbReference type="NCBI Taxonomy" id="592050"/>
    <lineage>
        <taxon>Bacteria</taxon>
        <taxon>Pseudomonadati</taxon>
        <taxon>Pseudomonadota</taxon>
        <taxon>Betaproteobacteria</taxon>
        <taxon>Burkholderiales</taxon>
        <taxon>Comamonadaceae</taxon>
        <taxon>Acidovorax</taxon>
    </lineage>
</organism>
<keyword evidence="2" id="KW-1185">Reference proteome</keyword>
<dbReference type="PROSITE" id="PS51257">
    <property type="entry name" value="PROKAR_LIPOPROTEIN"/>
    <property type="match status" value="1"/>
</dbReference>
<evidence type="ECO:0000313" key="1">
    <source>
        <dbReference type="EMBL" id="MBB6558829.1"/>
    </source>
</evidence>
<dbReference type="EMBL" id="JACHLK010000002">
    <property type="protein sequence ID" value="MBB6558829.1"/>
    <property type="molecule type" value="Genomic_DNA"/>
</dbReference>
<dbReference type="RefSeq" id="WP_184856247.1">
    <property type="nucleotide sequence ID" value="NZ_JACHLK010000002.1"/>
</dbReference>
<protein>
    <recommendedName>
        <fullName evidence="3">Lipoprotein</fullName>
    </recommendedName>
</protein>
<accession>A0A7X0PC13</accession>
<dbReference type="AlphaFoldDB" id="A0A7X0PC13"/>
<evidence type="ECO:0000313" key="2">
    <source>
        <dbReference type="Proteomes" id="UP000575083"/>
    </source>
</evidence>
<gene>
    <name evidence="1" type="ORF">HNP48_001493</name>
</gene>
<proteinExistence type="predicted"/>
<reference evidence="1 2" key="1">
    <citation type="submission" date="2020-08" db="EMBL/GenBank/DDBJ databases">
        <title>Functional genomics of gut bacteria from endangered species of beetles.</title>
        <authorList>
            <person name="Carlos-Shanley C."/>
        </authorList>
    </citation>
    <scope>NUCLEOTIDE SEQUENCE [LARGE SCALE GENOMIC DNA]</scope>
    <source>
        <strain evidence="1 2">S00198</strain>
    </source>
</reference>
<comment type="caution">
    <text evidence="1">The sequence shown here is derived from an EMBL/GenBank/DDBJ whole genome shotgun (WGS) entry which is preliminary data.</text>
</comment>
<dbReference type="Proteomes" id="UP000575083">
    <property type="component" value="Unassembled WGS sequence"/>
</dbReference>